<feature type="active site" evidence="5">
    <location>
        <position position="265"/>
    </location>
</feature>
<sequence>SVKATRNQYYNPNGLAQYAKALSKWGGDVPKGLASHVSNKGQGKPLSCYPSVDAVPFRDDREYISSVGIGTPPQYLPLDLDTGSADVWVYSSETRAVGLGNHTKWTPENSTTAVPINASTWSIQYGDQSYAYGTAWKETVTLGGLTIPNAVIESALDVSPSLAQDYILGGIFGLALGLGSEVVPAHPTVLDTLLPLLDRPLFTVDLHWHAQGTYTFGHIDATAHQGGIHYVPLVPGAQFWEINYNGFNVGGNANWYLSRWDAIVDTGTSLLLLQDDIVALYYDEVPAARYNASWGVWEFPCATRLPDFKMGFGQWHTAVPGRYINYTVIDPDTGTCMGGLQSNMGTPFGIIGDIFLKAVFAVFDVENKRVGFAEK</sequence>
<evidence type="ECO:0000259" key="7">
    <source>
        <dbReference type="PROSITE" id="PS51767"/>
    </source>
</evidence>
<keyword evidence="9" id="KW-1185">Reference proteome</keyword>
<dbReference type="InterPro" id="IPR033121">
    <property type="entry name" value="PEPTIDASE_A1"/>
</dbReference>
<dbReference type="Pfam" id="PF00026">
    <property type="entry name" value="Asp"/>
    <property type="match status" value="1"/>
</dbReference>
<proteinExistence type="inferred from homology"/>
<dbReference type="PANTHER" id="PTHR47966">
    <property type="entry name" value="BETA-SITE APP-CLEAVING ENZYME, ISOFORM A-RELATED"/>
    <property type="match status" value="1"/>
</dbReference>
<accession>A0AA40EJI0</accession>
<dbReference type="GO" id="GO:0006508">
    <property type="term" value="P:proteolysis"/>
    <property type="evidence" value="ECO:0007669"/>
    <property type="project" value="UniProtKB-KW"/>
</dbReference>
<comment type="caution">
    <text evidence="8">The sequence shown here is derived from an EMBL/GenBank/DDBJ whole genome shotgun (WGS) entry which is preliminary data.</text>
</comment>
<name>A0AA40EJI0_9PEZI</name>
<dbReference type="InterPro" id="IPR001969">
    <property type="entry name" value="Aspartic_peptidase_AS"/>
</dbReference>
<dbReference type="SUPFAM" id="SSF50630">
    <property type="entry name" value="Acid proteases"/>
    <property type="match status" value="1"/>
</dbReference>
<evidence type="ECO:0000313" key="9">
    <source>
        <dbReference type="Proteomes" id="UP001172155"/>
    </source>
</evidence>
<feature type="non-terminal residue" evidence="8">
    <location>
        <position position="375"/>
    </location>
</feature>
<dbReference type="GO" id="GO:0004190">
    <property type="term" value="F:aspartic-type endopeptidase activity"/>
    <property type="evidence" value="ECO:0007669"/>
    <property type="project" value="UniProtKB-KW"/>
</dbReference>
<evidence type="ECO:0000256" key="2">
    <source>
        <dbReference type="ARBA" id="ARBA00022670"/>
    </source>
</evidence>
<dbReference type="EMBL" id="JAUKUD010000006">
    <property type="protein sequence ID" value="KAK0740405.1"/>
    <property type="molecule type" value="Genomic_DNA"/>
</dbReference>
<dbReference type="InterPro" id="IPR021109">
    <property type="entry name" value="Peptidase_aspartic_dom_sf"/>
</dbReference>
<dbReference type="PRINTS" id="PR00792">
    <property type="entry name" value="PEPSIN"/>
</dbReference>
<dbReference type="PROSITE" id="PS00141">
    <property type="entry name" value="ASP_PROTEASE"/>
    <property type="match status" value="1"/>
</dbReference>
<gene>
    <name evidence="8" type="ORF">B0T18DRAFT_302854</name>
</gene>
<evidence type="ECO:0000256" key="1">
    <source>
        <dbReference type="ARBA" id="ARBA00007447"/>
    </source>
</evidence>
<comment type="similarity">
    <text evidence="1 6">Belongs to the peptidase A1 family.</text>
</comment>
<keyword evidence="3 6" id="KW-0064">Aspartyl protease</keyword>
<dbReference type="CDD" id="cd06097">
    <property type="entry name" value="Aspergillopepsin_like"/>
    <property type="match status" value="1"/>
</dbReference>
<feature type="domain" description="Peptidase A1" evidence="7">
    <location>
        <begin position="63"/>
        <end position="373"/>
    </location>
</feature>
<dbReference type="PROSITE" id="PS51767">
    <property type="entry name" value="PEPTIDASE_A1"/>
    <property type="match status" value="1"/>
</dbReference>
<evidence type="ECO:0000256" key="4">
    <source>
        <dbReference type="ARBA" id="ARBA00022801"/>
    </source>
</evidence>
<protein>
    <submittedName>
        <fullName evidence="8">Aspartic peptidase domain-containing protein</fullName>
    </submittedName>
</protein>
<evidence type="ECO:0000256" key="6">
    <source>
        <dbReference type="RuleBase" id="RU000454"/>
    </source>
</evidence>
<evidence type="ECO:0000256" key="5">
    <source>
        <dbReference type="PIRSR" id="PIRSR601461-1"/>
    </source>
</evidence>
<evidence type="ECO:0000256" key="3">
    <source>
        <dbReference type="ARBA" id="ARBA00022750"/>
    </source>
</evidence>
<dbReference type="InterPro" id="IPR001461">
    <property type="entry name" value="Aspartic_peptidase_A1"/>
</dbReference>
<evidence type="ECO:0000313" key="8">
    <source>
        <dbReference type="EMBL" id="KAK0740405.1"/>
    </source>
</evidence>
<feature type="active site" evidence="5">
    <location>
        <position position="81"/>
    </location>
</feature>
<organism evidence="8 9">
    <name type="scientific">Schizothecium vesticola</name>
    <dbReference type="NCBI Taxonomy" id="314040"/>
    <lineage>
        <taxon>Eukaryota</taxon>
        <taxon>Fungi</taxon>
        <taxon>Dikarya</taxon>
        <taxon>Ascomycota</taxon>
        <taxon>Pezizomycotina</taxon>
        <taxon>Sordariomycetes</taxon>
        <taxon>Sordariomycetidae</taxon>
        <taxon>Sordariales</taxon>
        <taxon>Schizotheciaceae</taxon>
        <taxon>Schizothecium</taxon>
    </lineage>
</organism>
<keyword evidence="2 6" id="KW-0645">Protease</keyword>
<dbReference type="Gene3D" id="2.40.70.10">
    <property type="entry name" value="Acid Proteases"/>
    <property type="match status" value="2"/>
</dbReference>
<keyword evidence="4 6" id="KW-0378">Hydrolase</keyword>
<dbReference type="InterPro" id="IPR034163">
    <property type="entry name" value="Aspergillopepsin-like_cat_dom"/>
</dbReference>
<feature type="non-terminal residue" evidence="8">
    <location>
        <position position="1"/>
    </location>
</feature>
<reference evidence="8" key="1">
    <citation type="submission" date="2023-06" db="EMBL/GenBank/DDBJ databases">
        <title>Genome-scale phylogeny and comparative genomics of the fungal order Sordariales.</title>
        <authorList>
            <consortium name="Lawrence Berkeley National Laboratory"/>
            <person name="Hensen N."/>
            <person name="Bonometti L."/>
            <person name="Westerberg I."/>
            <person name="Brannstrom I.O."/>
            <person name="Guillou S."/>
            <person name="Cros-Aarteil S."/>
            <person name="Calhoun S."/>
            <person name="Haridas S."/>
            <person name="Kuo A."/>
            <person name="Mondo S."/>
            <person name="Pangilinan J."/>
            <person name="Riley R."/>
            <person name="LaButti K."/>
            <person name="Andreopoulos B."/>
            <person name="Lipzen A."/>
            <person name="Chen C."/>
            <person name="Yanf M."/>
            <person name="Daum C."/>
            <person name="Ng V."/>
            <person name="Clum A."/>
            <person name="Steindorff A."/>
            <person name="Ohm R."/>
            <person name="Martin F."/>
            <person name="Silar P."/>
            <person name="Natvig D."/>
            <person name="Lalanne C."/>
            <person name="Gautier V."/>
            <person name="Ament-velasquez S.L."/>
            <person name="Kruys A."/>
            <person name="Hutchinson M.I."/>
            <person name="Powell A.J."/>
            <person name="Barry K."/>
            <person name="Miller A.N."/>
            <person name="Grigoriev I.V."/>
            <person name="Debuchy R."/>
            <person name="Gladieux P."/>
            <person name="Thoren M.H."/>
            <person name="Johannesson H."/>
        </authorList>
    </citation>
    <scope>NUCLEOTIDE SEQUENCE</scope>
    <source>
        <strain evidence="8">SMH3187-1</strain>
    </source>
</reference>
<dbReference type="Proteomes" id="UP001172155">
    <property type="component" value="Unassembled WGS sequence"/>
</dbReference>
<dbReference type="PANTHER" id="PTHR47966:SF2">
    <property type="entry name" value="ASPERGILLOPEPSIN-1-RELATED"/>
    <property type="match status" value="1"/>
</dbReference>
<dbReference type="AlphaFoldDB" id="A0AA40EJI0"/>